<evidence type="ECO:0000256" key="7">
    <source>
        <dbReference type="ARBA" id="ARBA00023291"/>
    </source>
</evidence>
<evidence type="ECO:0000256" key="4">
    <source>
        <dbReference type="ARBA" id="ARBA00022982"/>
    </source>
</evidence>
<dbReference type="OrthoDB" id="9803319at2"/>
<dbReference type="SUPFAM" id="SSF54862">
    <property type="entry name" value="4Fe-4S ferredoxins"/>
    <property type="match status" value="1"/>
</dbReference>
<evidence type="ECO:0000313" key="10">
    <source>
        <dbReference type="Proteomes" id="UP000093795"/>
    </source>
</evidence>
<protein>
    <submittedName>
        <fullName evidence="9">Ferredoxin</fullName>
    </submittedName>
</protein>
<evidence type="ECO:0000259" key="8">
    <source>
        <dbReference type="Pfam" id="PF06902"/>
    </source>
</evidence>
<dbReference type="Proteomes" id="UP000093795">
    <property type="component" value="Unassembled WGS sequence"/>
</dbReference>
<reference evidence="9 10" key="1">
    <citation type="submission" date="2016-06" db="EMBL/GenBank/DDBJ databases">
        <authorList>
            <person name="Kjaerup R.B."/>
            <person name="Dalgaard T.S."/>
            <person name="Juul-Madsen H.R."/>
        </authorList>
    </citation>
    <scope>NUCLEOTIDE SEQUENCE [LARGE SCALE GENOMIC DNA]</scope>
    <source>
        <strain evidence="9 10">1081914.2</strain>
    </source>
</reference>
<keyword evidence="3" id="KW-0479">Metal-binding</keyword>
<dbReference type="Gene3D" id="3.30.70.20">
    <property type="match status" value="1"/>
</dbReference>
<comment type="cofactor">
    <cofactor evidence="1">
        <name>[3Fe-4S] cluster</name>
        <dbReference type="ChEBI" id="CHEBI:21137"/>
    </cofactor>
</comment>
<dbReference type="GO" id="GO:0046872">
    <property type="term" value="F:metal ion binding"/>
    <property type="evidence" value="ECO:0007669"/>
    <property type="project" value="UniProtKB-KW"/>
</dbReference>
<dbReference type="PANTHER" id="PTHR36923">
    <property type="entry name" value="FERREDOXIN"/>
    <property type="match status" value="1"/>
</dbReference>
<dbReference type="InterPro" id="IPR010693">
    <property type="entry name" value="Divergent_4Fe-4S_mono-cluster"/>
</dbReference>
<evidence type="ECO:0000256" key="5">
    <source>
        <dbReference type="ARBA" id="ARBA00023004"/>
    </source>
</evidence>
<keyword evidence="4" id="KW-0249">Electron transport</keyword>
<dbReference type="Pfam" id="PF06902">
    <property type="entry name" value="Fer4_19"/>
    <property type="match status" value="1"/>
</dbReference>
<dbReference type="STRING" id="1790.A5645_00125"/>
<evidence type="ECO:0000256" key="1">
    <source>
        <dbReference type="ARBA" id="ARBA00001927"/>
    </source>
</evidence>
<keyword evidence="6" id="KW-0411">Iron-sulfur</keyword>
<evidence type="ECO:0000256" key="3">
    <source>
        <dbReference type="ARBA" id="ARBA00022723"/>
    </source>
</evidence>
<keyword evidence="5" id="KW-0408">Iron</keyword>
<gene>
    <name evidence="9" type="ORF">A9X01_19570</name>
</gene>
<keyword evidence="2" id="KW-0813">Transport</keyword>
<sequence>MKVTADREICMAAGMCVMTADPFFDQDAEGIVLVASQQVPGDQEGRVRTAIKLCPSGALRLAPE</sequence>
<dbReference type="RefSeq" id="WP_065120970.1">
    <property type="nucleotide sequence ID" value="NZ_LZKQ01000138.1"/>
</dbReference>
<dbReference type="GO" id="GO:0051538">
    <property type="term" value="F:3 iron, 4 sulfur cluster binding"/>
    <property type="evidence" value="ECO:0007669"/>
    <property type="project" value="UniProtKB-KW"/>
</dbReference>
<dbReference type="EMBL" id="LZKQ01000138">
    <property type="protein sequence ID" value="OBI84405.1"/>
    <property type="molecule type" value="Genomic_DNA"/>
</dbReference>
<evidence type="ECO:0000256" key="2">
    <source>
        <dbReference type="ARBA" id="ARBA00022448"/>
    </source>
</evidence>
<dbReference type="PANTHER" id="PTHR36923:SF3">
    <property type="entry name" value="FERREDOXIN"/>
    <property type="match status" value="1"/>
</dbReference>
<proteinExistence type="predicted"/>
<evidence type="ECO:0000313" key="9">
    <source>
        <dbReference type="EMBL" id="OBI84405.1"/>
    </source>
</evidence>
<name>A0A1A3CBP9_MYCAS</name>
<feature type="domain" description="Divergent 4Fe-4S mono-cluster" evidence="8">
    <location>
        <begin position="1"/>
        <end position="62"/>
    </location>
</feature>
<keyword evidence="7" id="KW-0003">3Fe-4S</keyword>
<accession>A0A1A3CBP9</accession>
<comment type="caution">
    <text evidence="9">The sequence shown here is derived from an EMBL/GenBank/DDBJ whole genome shotgun (WGS) entry which is preliminary data.</text>
</comment>
<dbReference type="AlphaFoldDB" id="A0A1A3CBP9"/>
<dbReference type="InterPro" id="IPR051269">
    <property type="entry name" value="Fe-S_cluster_ET"/>
</dbReference>
<evidence type="ECO:0000256" key="6">
    <source>
        <dbReference type="ARBA" id="ARBA00023014"/>
    </source>
</evidence>
<organism evidence="9 10">
    <name type="scientific">Mycobacterium asiaticum</name>
    <dbReference type="NCBI Taxonomy" id="1790"/>
    <lineage>
        <taxon>Bacteria</taxon>
        <taxon>Bacillati</taxon>
        <taxon>Actinomycetota</taxon>
        <taxon>Actinomycetes</taxon>
        <taxon>Mycobacteriales</taxon>
        <taxon>Mycobacteriaceae</taxon>
        <taxon>Mycobacterium</taxon>
    </lineage>
</organism>